<dbReference type="Proteomes" id="UP000681340">
    <property type="component" value="Unassembled WGS sequence"/>
</dbReference>
<dbReference type="PROSITE" id="PS51318">
    <property type="entry name" value="TAT"/>
    <property type="match status" value="1"/>
</dbReference>
<accession>A0A919VV55</accession>
<organism evidence="1 2">
    <name type="scientific">Actinoplanes auranticolor</name>
    <dbReference type="NCBI Taxonomy" id="47988"/>
    <lineage>
        <taxon>Bacteria</taxon>
        <taxon>Bacillati</taxon>
        <taxon>Actinomycetota</taxon>
        <taxon>Actinomycetes</taxon>
        <taxon>Micromonosporales</taxon>
        <taxon>Micromonosporaceae</taxon>
        <taxon>Actinoplanes</taxon>
    </lineage>
</organism>
<dbReference type="EMBL" id="BOQL01000094">
    <property type="protein sequence ID" value="GIM80199.1"/>
    <property type="molecule type" value="Genomic_DNA"/>
</dbReference>
<gene>
    <name evidence="1" type="ORF">Aau02nite_89420</name>
</gene>
<dbReference type="AlphaFoldDB" id="A0A919VV55"/>
<dbReference type="InterPro" id="IPR010869">
    <property type="entry name" value="DUF1501"/>
</dbReference>
<dbReference type="PANTHER" id="PTHR43737:SF1">
    <property type="entry name" value="DUF1501 DOMAIN-CONTAINING PROTEIN"/>
    <property type="match status" value="1"/>
</dbReference>
<evidence type="ECO:0008006" key="3">
    <source>
        <dbReference type="Google" id="ProtNLM"/>
    </source>
</evidence>
<dbReference type="InterPro" id="IPR006311">
    <property type="entry name" value="TAT_signal"/>
</dbReference>
<evidence type="ECO:0000313" key="1">
    <source>
        <dbReference type="EMBL" id="GIM80199.1"/>
    </source>
</evidence>
<protein>
    <recommendedName>
        <fullName evidence="3">Secreted protein</fullName>
    </recommendedName>
</protein>
<comment type="caution">
    <text evidence="1">The sequence shown here is derived from an EMBL/GenBank/DDBJ whole genome shotgun (WGS) entry which is preliminary data.</text>
</comment>
<sequence>MTGPICGCADDQRTTMSRRGVLGKALAAGAAGAFAGLAGDQISTQLAFAAGKYTGDTLVLLSLRGGFDGLSAIVPAGDPAYYAARPDIAVPKAKLIGGDTRFGLHPALKPLLPFWKAGTFGAVHAVGQPAPNRSHFSAMEELERAAPGTSVRTGWLDRMLGGLGAASPLHGVSMGSMMPARALAGPVPALGMKSINDFAMYGDQAGQPMAATLKALYAGAPAVLGQPAGQVMSSLATTKALAAKPYQPANGAVYPDDALGRALKDVARLIKGGTGLMAACVDSGDWDLHENLGAAVPGKRMHDKLAQLAAALAAFATDLGSTGMKRVTLVTVSEFGRRVRQNGSTGVDHGYGNAMMLLGGGVVGGKVHGRWPGLAERYLVDGDLAVTTDYRAVIGEILHKRCGLANTRSVFPNVRTTTSGVIRSR</sequence>
<dbReference type="Pfam" id="PF07394">
    <property type="entry name" value="DUF1501"/>
    <property type="match status" value="1"/>
</dbReference>
<keyword evidence="2" id="KW-1185">Reference proteome</keyword>
<name>A0A919VV55_9ACTN</name>
<reference evidence="1" key="1">
    <citation type="submission" date="2021-03" db="EMBL/GenBank/DDBJ databases">
        <title>Whole genome shotgun sequence of Actinoplanes auranticolor NBRC 12245.</title>
        <authorList>
            <person name="Komaki H."/>
            <person name="Tamura T."/>
        </authorList>
    </citation>
    <scope>NUCLEOTIDE SEQUENCE</scope>
    <source>
        <strain evidence="1">NBRC 12245</strain>
    </source>
</reference>
<dbReference type="RefSeq" id="WP_212994720.1">
    <property type="nucleotide sequence ID" value="NZ_BAABEA010000006.1"/>
</dbReference>
<dbReference type="PANTHER" id="PTHR43737">
    <property type="entry name" value="BLL7424 PROTEIN"/>
    <property type="match status" value="1"/>
</dbReference>
<proteinExistence type="predicted"/>
<evidence type="ECO:0000313" key="2">
    <source>
        <dbReference type="Proteomes" id="UP000681340"/>
    </source>
</evidence>